<proteinExistence type="predicted"/>
<evidence type="ECO:0000313" key="1">
    <source>
        <dbReference type="EMBL" id="MCW3782528.1"/>
    </source>
</evidence>
<dbReference type="RefSeq" id="WP_264772261.1">
    <property type="nucleotide sequence ID" value="NZ_JAPDOG010000011.1"/>
</dbReference>
<protein>
    <recommendedName>
        <fullName evidence="3">Hydroxymethylpyrimidine pyrophosphatase</fullName>
    </recommendedName>
</protein>
<dbReference type="SUPFAM" id="SSF56784">
    <property type="entry name" value="HAD-like"/>
    <property type="match status" value="1"/>
</dbReference>
<evidence type="ECO:0008006" key="3">
    <source>
        <dbReference type="Google" id="ProtNLM"/>
    </source>
</evidence>
<keyword evidence="2" id="KW-1185">Reference proteome</keyword>
<gene>
    <name evidence="1" type="ORF">OM960_13130</name>
</gene>
<dbReference type="InterPro" id="IPR036412">
    <property type="entry name" value="HAD-like_sf"/>
</dbReference>
<organism evidence="1 2">
    <name type="scientific">Defluviimonas salinarum</name>
    <dbReference type="NCBI Taxonomy" id="2992147"/>
    <lineage>
        <taxon>Bacteria</taxon>
        <taxon>Pseudomonadati</taxon>
        <taxon>Pseudomonadota</taxon>
        <taxon>Alphaproteobacteria</taxon>
        <taxon>Rhodobacterales</taxon>
        <taxon>Paracoccaceae</taxon>
        <taxon>Albidovulum</taxon>
    </lineage>
</organism>
<evidence type="ECO:0000313" key="2">
    <source>
        <dbReference type="Proteomes" id="UP001207582"/>
    </source>
</evidence>
<dbReference type="EMBL" id="JAPDOG010000011">
    <property type="protein sequence ID" value="MCW3782528.1"/>
    <property type="molecule type" value="Genomic_DNA"/>
</dbReference>
<sequence>MTPVILADLDDTLFTTLKNYAGRDPASLRRVTTAKNGNHSYLCGRRQAILDWLANGATLVPVTARSLDAYARVHLETFVSGAVLSNGALIIGADGSEDLAWSARVRGHCDLAAPALTELRARMMASGADLRIHDHLHDGVLVGMTAKSNDETPAGVEAILGKARALCEGLAAASRVALHLNGNNLAFVPGGVSKRAAVEHLLATRADLSGRPLIGAGDSASDLPFMELCDMMIVPSGTQNSSKLFSRSGD</sequence>
<dbReference type="Proteomes" id="UP001207582">
    <property type="component" value="Unassembled WGS sequence"/>
</dbReference>
<dbReference type="InterPro" id="IPR023214">
    <property type="entry name" value="HAD_sf"/>
</dbReference>
<comment type="caution">
    <text evidence="1">The sequence shown here is derived from an EMBL/GenBank/DDBJ whole genome shotgun (WGS) entry which is preliminary data.</text>
</comment>
<accession>A0ABT3J4D6</accession>
<dbReference type="PIRSF" id="PIRSF030802">
    <property type="entry name" value="UCP030802"/>
    <property type="match status" value="1"/>
</dbReference>
<dbReference type="Gene3D" id="3.40.50.1000">
    <property type="entry name" value="HAD superfamily/HAD-like"/>
    <property type="match status" value="1"/>
</dbReference>
<dbReference type="InterPro" id="IPR024197">
    <property type="entry name" value="TPP-like"/>
</dbReference>
<name>A0ABT3J4D6_9RHOB</name>
<reference evidence="1 2" key="1">
    <citation type="submission" date="2022-10" db="EMBL/GenBank/DDBJ databases">
        <title>Defluviimonas sp. CAU 1641 isolated from mud.</title>
        <authorList>
            <person name="Kim W."/>
        </authorList>
    </citation>
    <scope>NUCLEOTIDE SEQUENCE [LARGE SCALE GENOMIC DNA]</scope>
    <source>
        <strain evidence="1 2">CAU 1641</strain>
    </source>
</reference>